<dbReference type="SUPFAM" id="SSF88713">
    <property type="entry name" value="Glycoside hydrolase/deacetylase"/>
    <property type="match status" value="1"/>
</dbReference>
<evidence type="ECO:0000256" key="3">
    <source>
        <dbReference type="ARBA" id="ARBA00022801"/>
    </source>
</evidence>
<evidence type="ECO:0000256" key="4">
    <source>
        <dbReference type="ARBA" id="ARBA00022842"/>
    </source>
</evidence>
<evidence type="ECO:0000313" key="6">
    <source>
        <dbReference type="EMBL" id="PDH40249.1"/>
    </source>
</evidence>
<comment type="caution">
    <text evidence="6">The sequence shown here is derived from an EMBL/GenBank/DDBJ whole genome shotgun (WGS) entry which is preliminary data.</text>
</comment>
<proteinExistence type="predicted"/>
<evidence type="ECO:0000256" key="2">
    <source>
        <dbReference type="ARBA" id="ARBA00022723"/>
    </source>
</evidence>
<dbReference type="EMBL" id="NTKD01000014">
    <property type="protein sequence ID" value="PDH40249.1"/>
    <property type="molecule type" value="Genomic_DNA"/>
</dbReference>
<keyword evidence="3" id="KW-0378">Hydrolase</keyword>
<evidence type="ECO:0000256" key="5">
    <source>
        <dbReference type="ARBA" id="ARBA00023277"/>
    </source>
</evidence>
<evidence type="ECO:0008006" key="8">
    <source>
        <dbReference type="Google" id="ProtNLM"/>
    </source>
</evidence>
<sequence>MNPFLEKMGYGPDDRVLITHIDDMGFCHAANVASLACLQGSASCASIIVNAPWFMEAVAMCAENDGLDVGVHLTLTSEYATYRWAALSSRDPTRGLVDQEGYLWHSSREAVKHISEAAAEGEMRTQIETALSSGLTITHIDTHMGTVVHPRYIRSYLALAREYGVPAFLPRITRERLDRMRQVDDTDAMLAAIEEVDRSEVPTLDEILIDTLVQLSDKSQFYRDLIDAIEPGLTHLLFHPAVDGEELSAITGTHASRNADYLAWQGTVLKDYISDAGIHLIGYRELQSAMAS</sequence>
<name>A0A2A5WUT4_9GAMM</name>
<dbReference type="InterPro" id="IPR006879">
    <property type="entry name" value="YdjC-like"/>
</dbReference>
<evidence type="ECO:0000313" key="7">
    <source>
        <dbReference type="Proteomes" id="UP000219327"/>
    </source>
</evidence>
<dbReference type="Gene3D" id="3.20.20.370">
    <property type="entry name" value="Glycoside hydrolase/deacetylase"/>
    <property type="match status" value="1"/>
</dbReference>
<keyword evidence="5" id="KW-0119">Carbohydrate metabolism</keyword>
<dbReference type="GO" id="GO:0019213">
    <property type="term" value="F:deacetylase activity"/>
    <property type="evidence" value="ECO:0007669"/>
    <property type="project" value="TreeGrafter"/>
</dbReference>
<dbReference type="Pfam" id="PF04794">
    <property type="entry name" value="YdjC"/>
    <property type="match status" value="1"/>
</dbReference>
<protein>
    <recommendedName>
        <fullName evidence="8">ChbG/HpnK family deacetylase</fullName>
    </recommendedName>
</protein>
<dbReference type="GO" id="GO:0046872">
    <property type="term" value="F:metal ion binding"/>
    <property type="evidence" value="ECO:0007669"/>
    <property type="project" value="UniProtKB-KW"/>
</dbReference>
<dbReference type="CDD" id="cd10802">
    <property type="entry name" value="YdjC_TTHB029_like"/>
    <property type="match status" value="1"/>
</dbReference>
<gene>
    <name evidence="6" type="ORF">CNE99_04095</name>
</gene>
<dbReference type="GO" id="GO:0016787">
    <property type="term" value="F:hydrolase activity"/>
    <property type="evidence" value="ECO:0007669"/>
    <property type="project" value="UniProtKB-KW"/>
</dbReference>
<dbReference type="Proteomes" id="UP000219327">
    <property type="component" value="Unassembled WGS sequence"/>
</dbReference>
<dbReference type="AlphaFoldDB" id="A0A2A5WUT4"/>
<keyword evidence="4" id="KW-0460">Magnesium</keyword>
<dbReference type="PANTHER" id="PTHR31609">
    <property type="entry name" value="YDJC DEACETYLASE FAMILY MEMBER"/>
    <property type="match status" value="1"/>
</dbReference>
<accession>A0A2A5WUT4</accession>
<organism evidence="6 7">
    <name type="scientific">OM182 bacterium MED-G24</name>
    <dbReference type="NCBI Taxonomy" id="1986255"/>
    <lineage>
        <taxon>Bacteria</taxon>
        <taxon>Pseudomonadati</taxon>
        <taxon>Pseudomonadota</taxon>
        <taxon>Gammaproteobacteria</taxon>
        <taxon>OMG group</taxon>
        <taxon>OM182 clade</taxon>
    </lineage>
</organism>
<evidence type="ECO:0000256" key="1">
    <source>
        <dbReference type="ARBA" id="ARBA00001946"/>
    </source>
</evidence>
<dbReference type="GO" id="GO:0005975">
    <property type="term" value="P:carbohydrate metabolic process"/>
    <property type="evidence" value="ECO:0007669"/>
    <property type="project" value="InterPro"/>
</dbReference>
<reference evidence="6 7" key="1">
    <citation type="submission" date="2017-08" db="EMBL/GenBank/DDBJ databases">
        <title>Fine stratification of microbial communities through a metagenomic profile of the photic zone.</title>
        <authorList>
            <person name="Haro-Moreno J.M."/>
            <person name="Lopez-Perez M."/>
            <person name="De La Torre J."/>
            <person name="Picazo A."/>
            <person name="Camacho A."/>
            <person name="Rodriguez-Valera F."/>
        </authorList>
    </citation>
    <scope>NUCLEOTIDE SEQUENCE [LARGE SCALE GENOMIC DNA]</scope>
    <source>
        <strain evidence="6">MED-G24</strain>
    </source>
</reference>
<comment type="cofactor">
    <cofactor evidence="1">
        <name>Mg(2+)</name>
        <dbReference type="ChEBI" id="CHEBI:18420"/>
    </cofactor>
</comment>
<keyword evidence="2" id="KW-0479">Metal-binding</keyword>
<dbReference type="InterPro" id="IPR011330">
    <property type="entry name" value="Glyco_hydro/deAcase_b/a-brl"/>
</dbReference>
<dbReference type="PANTHER" id="PTHR31609:SF1">
    <property type="entry name" value="CARBOHYDRATE DEACETYLASE"/>
    <property type="match status" value="1"/>
</dbReference>